<evidence type="ECO:0000313" key="2">
    <source>
        <dbReference type="Proteomes" id="UP000016943"/>
    </source>
</evidence>
<dbReference type="InterPro" id="IPR019660">
    <property type="entry name" value="Put_sensory_transdc_reg_YbjN"/>
</dbReference>
<dbReference type="PATRIC" id="fig|1348662.3.peg.1031"/>
<keyword evidence="2" id="KW-1185">Reference proteome</keyword>
<dbReference type="STRING" id="1348662.CARG_05250"/>
<dbReference type="HOGENOM" id="CLU_1616218_0_0_11"/>
<dbReference type="EMBL" id="CP006365">
    <property type="protein sequence ID" value="AGU15187.1"/>
    <property type="molecule type" value="Genomic_DNA"/>
</dbReference>
<dbReference type="OrthoDB" id="3255720at2"/>
<protein>
    <recommendedName>
        <fullName evidence="3">YbjN domain-containing protein</fullName>
    </recommendedName>
</protein>
<evidence type="ECO:0000313" key="1">
    <source>
        <dbReference type="EMBL" id="AGU15187.1"/>
    </source>
</evidence>
<dbReference type="Pfam" id="PF10722">
    <property type="entry name" value="YbjN"/>
    <property type="match status" value="1"/>
</dbReference>
<dbReference type="RefSeq" id="WP_020976340.1">
    <property type="nucleotide sequence ID" value="NC_022198.1"/>
</dbReference>
<dbReference type="Proteomes" id="UP000016943">
    <property type="component" value="Chromosome"/>
</dbReference>
<dbReference type="KEGG" id="caz:CARG_05250"/>
<dbReference type="GeneID" id="78250686"/>
<proteinExistence type="predicted"/>
<accession>U3GZE6</accession>
<dbReference type="AlphaFoldDB" id="U3GZE6"/>
<evidence type="ECO:0008006" key="3">
    <source>
        <dbReference type="Google" id="ProtNLM"/>
    </source>
</evidence>
<sequence length="164" mass="17578">MPTNSTNDSAHPDACTPVDAERIRAFTYKLGVTATLNGSTVAYAYPEATFGFSVLDIPQQPQQLVSEAVWSSAVPTQDAPLVLAACNEWNLHNITPALHFIEPGGDHAGYLALRMHRSAIVDAGLSDNQLGAFITTTIELGRRCCAWLETQLPNAINAADVKGQ</sequence>
<reference evidence="1 2" key="1">
    <citation type="journal article" date="2013" name="Genome Announc.">
        <title>Whole-Genome Sequence of the Clinical Strain Corynebacterium argentoratense DSM 44202, Isolated from a Human Throat Specimen.</title>
        <authorList>
            <person name="Bomholt C."/>
            <person name="Glaub A."/>
            <person name="Gravermann K."/>
            <person name="Albersmeier A."/>
            <person name="Brinkrolf K."/>
            <person name="Ruckert C."/>
            <person name="Tauch A."/>
        </authorList>
    </citation>
    <scope>NUCLEOTIDE SEQUENCE [LARGE SCALE GENOMIC DNA]</scope>
    <source>
        <strain evidence="1">DSM 44202</strain>
    </source>
</reference>
<gene>
    <name evidence="1" type="ORF">CARG_05250</name>
</gene>
<organism evidence="1 2">
    <name type="scientific">Corynebacterium argentoratense DSM 44202</name>
    <dbReference type="NCBI Taxonomy" id="1348662"/>
    <lineage>
        <taxon>Bacteria</taxon>
        <taxon>Bacillati</taxon>
        <taxon>Actinomycetota</taxon>
        <taxon>Actinomycetes</taxon>
        <taxon>Mycobacteriales</taxon>
        <taxon>Corynebacteriaceae</taxon>
        <taxon>Corynebacterium</taxon>
    </lineage>
</organism>
<name>U3GZE6_9CORY</name>